<dbReference type="Pfam" id="PF02338">
    <property type="entry name" value="OTU"/>
    <property type="match status" value="1"/>
</dbReference>
<dbReference type="InterPro" id="IPR038765">
    <property type="entry name" value="Papain-like_cys_pep_sf"/>
</dbReference>
<dbReference type="PROSITE" id="PS50802">
    <property type="entry name" value="OTU"/>
    <property type="match status" value="1"/>
</dbReference>
<proteinExistence type="predicted"/>
<evidence type="ECO:0000313" key="2">
    <source>
        <dbReference type="EMBL" id="CAF1582230.1"/>
    </source>
</evidence>
<accession>A0A8S2FZD2</accession>
<organism evidence="2 4">
    <name type="scientific">Didymodactylos carnosus</name>
    <dbReference type="NCBI Taxonomy" id="1234261"/>
    <lineage>
        <taxon>Eukaryota</taxon>
        <taxon>Metazoa</taxon>
        <taxon>Spiralia</taxon>
        <taxon>Gnathifera</taxon>
        <taxon>Rotifera</taxon>
        <taxon>Eurotatoria</taxon>
        <taxon>Bdelloidea</taxon>
        <taxon>Philodinida</taxon>
        <taxon>Philodinidae</taxon>
        <taxon>Didymodactylos</taxon>
    </lineage>
</organism>
<sequence length="305" mass="34860">MYQNENEYCALCFSDYNINEFNLCPDCNKHTRQKFYELAFKKIGEEEGDFDSITQRCQTLKHSLSKYSLPSTPITHFNPEEHRLDEISETYFVFCDNVKDDEFVCVYVPGDGSCLYTSITTLLSLSTTYAIELRVKTLCELALNVDKYIDKYGEYDNDLPKYISNDMIKSETWGRAWDIFALCTVLNFNIRTIYPNIPIIMSEESPNPLASTETLENEMAINFNSTFTPLKSHINSTTVNTSVTTTNAIVSSTIPTINLLCSRGISAEHWFSNNEPIWESTHYCPLLKPSIPVTTTNSSVIFSRK</sequence>
<evidence type="ECO:0000313" key="3">
    <source>
        <dbReference type="EMBL" id="CAF4382108.1"/>
    </source>
</evidence>
<dbReference type="Proteomes" id="UP000682733">
    <property type="component" value="Unassembled WGS sequence"/>
</dbReference>
<dbReference type="SUPFAM" id="SSF54001">
    <property type="entry name" value="Cysteine proteinases"/>
    <property type="match status" value="1"/>
</dbReference>
<evidence type="ECO:0000259" key="1">
    <source>
        <dbReference type="PROSITE" id="PS50802"/>
    </source>
</evidence>
<name>A0A8S2FZD2_9BILA</name>
<evidence type="ECO:0000313" key="4">
    <source>
        <dbReference type="Proteomes" id="UP000677228"/>
    </source>
</evidence>
<dbReference type="AlphaFoldDB" id="A0A8S2FZD2"/>
<feature type="non-terminal residue" evidence="2">
    <location>
        <position position="305"/>
    </location>
</feature>
<feature type="domain" description="OTU" evidence="1">
    <location>
        <begin position="103"/>
        <end position="229"/>
    </location>
</feature>
<dbReference type="Gene3D" id="3.90.70.80">
    <property type="match status" value="1"/>
</dbReference>
<reference evidence="2" key="1">
    <citation type="submission" date="2021-02" db="EMBL/GenBank/DDBJ databases">
        <authorList>
            <person name="Nowell W R."/>
        </authorList>
    </citation>
    <scope>NUCLEOTIDE SEQUENCE</scope>
</reference>
<comment type="caution">
    <text evidence="2">The sequence shown here is derived from an EMBL/GenBank/DDBJ whole genome shotgun (WGS) entry which is preliminary data.</text>
</comment>
<dbReference type="EMBL" id="CAJNOK010046190">
    <property type="protein sequence ID" value="CAF1582230.1"/>
    <property type="molecule type" value="Genomic_DNA"/>
</dbReference>
<gene>
    <name evidence="2" type="ORF">OVA965_LOCUS41045</name>
    <name evidence="3" type="ORF">TMI583_LOCUS42599</name>
</gene>
<dbReference type="Proteomes" id="UP000677228">
    <property type="component" value="Unassembled WGS sequence"/>
</dbReference>
<dbReference type="InterPro" id="IPR003323">
    <property type="entry name" value="OTU_dom"/>
</dbReference>
<protein>
    <recommendedName>
        <fullName evidence="1">OTU domain-containing protein</fullName>
    </recommendedName>
</protein>
<dbReference type="EMBL" id="CAJOBA010069314">
    <property type="protein sequence ID" value="CAF4382108.1"/>
    <property type="molecule type" value="Genomic_DNA"/>
</dbReference>